<name>A0AAE5LN91_CLOBE</name>
<comment type="caution">
    <text evidence="2">The sequence shown here is derived from an EMBL/GenBank/DDBJ whole genome shotgun (WGS) entry which is preliminary data.</text>
</comment>
<dbReference type="EMBL" id="JABTDW010000001">
    <property type="protein sequence ID" value="NSB12148.1"/>
    <property type="molecule type" value="Genomic_DNA"/>
</dbReference>
<keyword evidence="1" id="KW-0472">Membrane</keyword>
<keyword evidence="1" id="KW-0812">Transmembrane</keyword>
<dbReference type="RefSeq" id="WP_077856378.1">
    <property type="nucleotide sequence ID" value="NZ_JABTDW010000001.1"/>
</dbReference>
<feature type="transmembrane region" description="Helical" evidence="1">
    <location>
        <begin position="55"/>
        <end position="74"/>
    </location>
</feature>
<dbReference type="AlphaFoldDB" id="A0AAE5LN91"/>
<evidence type="ECO:0000313" key="2">
    <source>
        <dbReference type="EMBL" id="NSB12148.1"/>
    </source>
</evidence>
<protein>
    <submittedName>
        <fullName evidence="2">Uncharacterized protein</fullName>
    </submittedName>
</protein>
<proteinExistence type="predicted"/>
<dbReference type="Proteomes" id="UP000822184">
    <property type="component" value="Unassembled WGS sequence"/>
</dbReference>
<organism evidence="2 3">
    <name type="scientific">Clostridium beijerinckii</name>
    <name type="common">Clostridium MP</name>
    <dbReference type="NCBI Taxonomy" id="1520"/>
    <lineage>
        <taxon>Bacteria</taxon>
        <taxon>Bacillati</taxon>
        <taxon>Bacillota</taxon>
        <taxon>Clostridia</taxon>
        <taxon>Eubacteriales</taxon>
        <taxon>Clostridiaceae</taxon>
        <taxon>Clostridium</taxon>
    </lineage>
</organism>
<gene>
    <name evidence="2" type="ORF">BCD95_000407</name>
</gene>
<accession>A0AAE5LN91</accession>
<evidence type="ECO:0000256" key="1">
    <source>
        <dbReference type="SAM" id="Phobius"/>
    </source>
</evidence>
<sequence>MDNDNGDVLTKLISKSTNFLLINNPKATSMGVLFGVFLCNLGKSVLKYLEINFELSYWICMPLTIVLFNIPNLFRKHDINPEIETMMNYVKKAQKEGNFTASEKRQQWRNVVETINKSISIENNSKNQLEYSEEDKQIPIV</sequence>
<evidence type="ECO:0000313" key="3">
    <source>
        <dbReference type="Proteomes" id="UP000822184"/>
    </source>
</evidence>
<reference evidence="2" key="1">
    <citation type="submission" date="2020-06" db="EMBL/GenBank/DDBJ databases">
        <title>Genomic insights into acetone-butanol-ethanol (ABE) fermentation by sequencing solventogenic clostridia strains.</title>
        <authorList>
            <person name="Brown S."/>
        </authorList>
    </citation>
    <scope>NUCLEOTIDE SEQUENCE</scope>
    <source>
        <strain evidence="2">DJ123</strain>
    </source>
</reference>
<keyword evidence="1" id="KW-1133">Transmembrane helix</keyword>